<gene>
    <name evidence="2" type="ORF">PV517_23870</name>
</gene>
<protein>
    <submittedName>
        <fullName evidence="2">TIGR04141 family sporadically distributed protein</fullName>
    </submittedName>
</protein>
<dbReference type="RefSeq" id="WP_086753437.1">
    <property type="nucleotide sequence ID" value="NZ_JAGJBZ010000003.1"/>
</dbReference>
<accession>A0ABU4L979</accession>
<reference evidence="2 3" key="1">
    <citation type="journal article" date="2023" name="Microb. Genom.">
        <title>Mesoterricola silvestris gen. nov., sp. nov., Mesoterricola sediminis sp. nov., Geothrix oryzae sp. nov., Geothrix edaphica sp. nov., Geothrix rubra sp. nov., and Geothrix limicola sp. nov., six novel members of Acidobacteriota isolated from soils.</title>
        <authorList>
            <person name="Weisberg A.J."/>
            <person name="Pearce E."/>
            <person name="Kramer C.G."/>
            <person name="Chang J.H."/>
            <person name="Clarke C.R."/>
        </authorList>
    </citation>
    <scope>NUCLEOTIDE SEQUENCE [LARGE SCALE GENOMIC DNA]</scope>
    <source>
        <strain evidence="2 3">NRRL_B-2795</strain>
    </source>
</reference>
<evidence type="ECO:0000313" key="3">
    <source>
        <dbReference type="Proteomes" id="UP001271723"/>
    </source>
</evidence>
<feature type="region of interest" description="Disordered" evidence="1">
    <location>
        <begin position="294"/>
        <end position="377"/>
    </location>
</feature>
<evidence type="ECO:0000256" key="1">
    <source>
        <dbReference type="SAM" id="MobiDB-lite"/>
    </source>
</evidence>
<dbReference type="NCBIfam" id="TIGR04141">
    <property type="entry name" value="TIGR04141 family sporadically distributed protein"/>
    <property type="match status" value="1"/>
</dbReference>
<dbReference type="Pfam" id="PF19614">
    <property type="entry name" value="DUF6119"/>
    <property type="match status" value="1"/>
</dbReference>
<sequence length="377" mass="40705">MAPEGNGLAGIDHDEVGPTPDDQCPGPPAGVRARVGPGSDQGLVPHTPGGGRTDMTLIPGGASVWSLGIAEHAQIVRRLGGPLDDIPLTISRDNPTKVTSPEGGAGLRLRLGVESTDLIADICAVARVLREDKPSPEPEFVEHAVPLDDPGLLTRLEAILDDLLGQEPAGRTTVAVPADHWDDYEAAQAFRARVNSDAAGRSTDDFDLGYVLCRASVQRAGSRVAALREGTVILYRHGRADRADEIRTSSALRWIEAAVSLASHRFFLMDDHWYEIDQEYLKTIRSHADRLITDSPSVDLPRGSRCRPHRSPEAHRGRSHPSLARCSSAVTQPGRDAYARTERRQEIAPRGAAGSRISKITPSWLPSQGRKANQARC</sequence>
<dbReference type="EMBL" id="JARAVY010000009">
    <property type="protein sequence ID" value="MDX2911709.1"/>
    <property type="molecule type" value="Genomic_DNA"/>
</dbReference>
<proteinExistence type="predicted"/>
<feature type="region of interest" description="Disordered" evidence="1">
    <location>
        <begin position="1"/>
        <end position="53"/>
    </location>
</feature>
<keyword evidence="3" id="KW-1185">Reference proteome</keyword>
<comment type="caution">
    <text evidence="2">The sequence shown here is derived from an EMBL/GenBank/DDBJ whole genome shotgun (WGS) entry which is preliminary data.</text>
</comment>
<name>A0ABU4L979_9ACTN</name>
<organism evidence="2 3">
    <name type="scientific">Streptomyces griseiscabiei</name>
    <dbReference type="NCBI Taxonomy" id="2993540"/>
    <lineage>
        <taxon>Bacteria</taxon>
        <taxon>Bacillati</taxon>
        <taxon>Actinomycetota</taxon>
        <taxon>Actinomycetes</taxon>
        <taxon>Kitasatosporales</taxon>
        <taxon>Streptomycetaceae</taxon>
        <taxon>Streptomyces</taxon>
    </lineage>
</organism>
<dbReference type="Proteomes" id="UP001271723">
    <property type="component" value="Unassembled WGS sequence"/>
</dbReference>
<dbReference type="InterPro" id="IPR026487">
    <property type="entry name" value="CHP04141"/>
</dbReference>
<feature type="compositionally biased region" description="Basic and acidic residues" evidence="1">
    <location>
        <begin position="337"/>
        <end position="347"/>
    </location>
</feature>
<evidence type="ECO:0000313" key="2">
    <source>
        <dbReference type="EMBL" id="MDX2911709.1"/>
    </source>
</evidence>